<dbReference type="RefSeq" id="WP_094722488.1">
    <property type="nucleotide sequence ID" value="NZ_MWWS01000004.1"/>
</dbReference>
<evidence type="ECO:0000256" key="2">
    <source>
        <dbReference type="ARBA" id="ARBA00023125"/>
    </source>
</evidence>
<evidence type="ECO:0000313" key="6">
    <source>
        <dbReference type="Proteomes" id="UP000216004"/>
    </source>
</evidence>
<dbReference type="SMART" id="SM00354">
    <property type="entry name" value="HTH_LACI"/>
    <property type="match status" value="1"/>
</dbReference>
<name>A0A261ESU9_9BIFI</name>
<dbReference type="Gene3D" id="3.40.50.2300">
    <property type="match status" value="2"/>
</dbReference>
<reference evidence="5 6" key="1">
    <citation type="journal article" date="2017" name="BMC Genomics">
        <title>Comparative genomic and phylogenomic analyses of the Bifidobacteriaceae family.</title>
        <authorList>
            <person name="Lugli G.A."/>
            <person name="Milani C."/>
            <person name="Turroni F."/>
            <person name="Duranti S."/>
            <person name="Mancabelli L."/>
            <person name="Mangifesta M."/>
            <person name="Ferrario C."/>
            <person name="Modesto M."/>
            <person name="Mattarelli P."/>
            <person name="Jiri K."/>
            <person name="van Sinderen D."/>
            <person name="Ventura M."/>
        </authorList>
    </citation>
    <scope>NUCLEOTIDE SEQUENCE [LARGE SCALE GENOMIC DNA]</scope>
    <source>
        <strain evidence="5 6">DSM 22924</strain>
    </source>
</reference>
<organism evidence="5 6">
    <name type="scientific">Bombiscardovia coagulans</name>
    <dbReference type="NCBI Taxonomy" id="686666"/>
    <lineage>
        <taxon>Bacteria</taxon>
        <taxon>Bacillati</taxon>
        <taxon>Actinomycetota</taxon>
        <taxon>Actinomycetes</taxon>
        <taxon>Bifidobacteriales</taxon>
        <taxon>Bifidobacteriaceae</taxon>
        <taxon>Bombiscardovia</taxon>
    </lineage>
</organism>
<gene>
    <name evidence="5" type="ORF">BOCO_0448</name>
</gene>
<dbReference type="CDD" id="cd01392">
    <property type="entry name" value="HTH_LacI"/>
    <property type="match status" value="1"/>
</dbReference>
<dbReference type="CDD" id="cd06267">
    <property type="entry name" value="PBP1_LacI_sugar_binding-like"/>
    <property type="match status" value="1"/>
</dbReference>
<proteinExistence type="predicted"/>
<evidence type="ECO:0000313" key="5">
    <source>
        <dbReference type="EMBL" id="OZG49931.1"/>
    </source>
</evidence>
<keyword evidence="1" id="KW-0805">Transcription regulation</keyword>
<dbReference type="InterPro" id="IPR010982">
    <property type="entry name" value="Lambda_DNA-bd_dom_sf"/>
</dbReference>
<dbReference type="InterPro" id="IPR046335">
    <property type="entry name" value="LacI/GalR-like_sensor"/>
</dbReference>
<dbReference type="GO" id="GO:0003700">
    <property type="term" value="F:DNA-binding transcription factor activity"/>
    <property type="evidence" value="ECO:0007669"/>
    <property type="project" value="TreeGrafter"/>
</dbReference>
<comment type="caution">
    <text evidence="5">The sequence shown here is derived from an EMBL/GenBank/DDBJ whole genome shotgun (WGS) entry which is preliminary data.</text>
</comment>
<dbReference type="InterPro" id="IPR000843">
    <property type="entry name" value="HTH_LacI"/>
</dbReference>
<sequence>MGRQATITDVARAAGVSTFTVSKALRNQPHVAPATRQRVLEAASKLNYAASKSAAALVSGKTKRVALLIGEQITGWFNGCIQEGIYDVLSTRGYDLLIYRAGSSKERQSFFEHLPAKRNADAIIVVSFTLTDAETQALQALDMPIIAIHSDTTDFSQGSVRIDDRQAEIEAVHYLSTLGHKRFSFLDRYNPLPEYSWGANQRINGYKEAIKRFNLVDCGVLSMDNSGEHPAKKAAAAILSMPKRPTAICAWSDNCALSLISELRQSGILIPEQLSVMGFDSSDVAELGGLSSVSQPARAIGANAAKKALDLINGVSLADAHTLIKTQIIPRDSTGPAPVVP</sequence>
<dbReference type="SUPFAM" id="SSF53822">
    <property type="entry name" value="Periplasmic binding protein-like I"/>
    <property type="match status" value="1"/>
</dbReference>
<evidence type="ECO:0000256" key="3">
    <source>
        <dbReference type="ARBA" id="ARBA00023163"/>
    </source>
</evidence>
<dbReference type="InterPro" id="IPR028082">
    <property type="entry name" value="Peripla_BP_I"/>
</dbReference>
<dbReference type="Pfam" id="PF00356">
    <property type="entry name" value="LacI"/>
    <property type="match status" value="1"/>
</dbReference>
<dbReference type="PANTHER" id="PTHR30146">
    <property type="entry name" value="LACI-RELATED TRANSCRIPTIONAL REPRESSOR"/>
    <property type="match status" value="1"/>
</dbReference>
<dbReference type="PROSITE" id="PS00356">
    <property type="entry name" value="HTH_LACI_1"/>
    <property type="match status" value="1"/>
</dbReference>
<evidence type="ECO:0000256" key="1">
    <source>
        <dbReference type="ARBA" id="ARBA00023015"/>
    </source>
</evidence>
<dbReference type="OrthoDB" id="3510266at2"/>
<dbReference type="PANTHER" id="PTHR30146:SF155">
    <property type="entry name" value="ALANINE RACEMASE"/>
    <property type="match status" value="1"/>
</dbReference>
<dbReference type="Gene3D" id="1.10.260.40">
    <property type="entry name" value="lambda repressor-like DNA-binding domains"/>
    <property type="match status" value="1"/>
</dbReference>
<keyword evidence="3" id="KW-0804">Transcription</keyword>
<dbReference type="AlphaFoldDB" id="A0A261ESU9"/>
<protein>
    <submittedName>
        <fullName evidence="5">Transcriptional regulator, LacI family</fullName>
    </submittedName>
</protein>
<dbReference type="EMBL" id="MWWS01000004">
    <property type="protein sequence ID" value="OZG49931.1"/>
    <property type="molecule type" value="Genomic_DNA"/>
</dbReference>
<dbReference type="Proteomes" id="UP000216004">
    <property type="component" value="Unassembled WGS sequence"/>
</dbReference>
<dbReference type="SUPFAM" id="SSF47413">
    <property type="entry name" value="lambda repressor-like DNA-binding domains"/>
    <property type="match status" value="1"/>
</dbReference>
<dbReference type="Pfam" id="PF13377">
    <property type="entry name" value="Peripla_BP_3"/>
    <property type="match status" value="1"/>
</dbReference>
<evidence type="ECO:0000259" key="4">
    <source>
        <dbReference type="PROSITE" id="PS50932"/>
    </source>
</evidence>
<keyword evidence="6" id="KW-1185">Reference proteome</keyword>
<dbReference type="GO" id="GO:0000976">
    <property type="term" value="F:transcription cis-regulatory region binding"/>
    <property type="evidence" value="ECO:0007669"/>
    <property type="project" value="TreeGrafter"/>
</dbReference>
<feature type="domain" description="HTH lacI-type" evidence="4">
    <location>
        <begin position="5"/>
        <end position="59"/>
    </location>
</feature>
<keyword evidence="2" id="KW-0238">DNA-binding</keyword>
<dbReference type="PROSITE" id="PS50932">
    <property type="entry name" value="HTH_LACI_2"/>
    <property type="match status" value="1"/>
</dbReference>
<accession>A0A261ESU9</accession>